<dbReference type="PANTHER" id="PTHR12589:SF7">
    <property type="entry name" value="6-PYRUVOYL TETRAHYDROBIOPTERIN SYNTHASE"/>
    <property type="match status" value="1"/>
</dbReference>
<dbReference type="Ensembl" id="ENSGACT00000013540.2">
    <property type="protein sequence ID" value="ENSGACP00000013515.2"/>
    <property type="gene ID" value="ENSGACG00000010227.2"/>
</dbReference>
<dbReference type="GO" id="GO:0005739">
    <property type="term" value="C:mitochondrion"/>
    <property type="evidence" value="ECO:0007669"/>
    <property type="project" value="TreeGrafter"/>
</dbReference>
<dbReference type="PROSITE" id="PS00987">
    <property type="entry name" value="PTPS_1"/>
    <property type="match status" value="1"/>
</dbReference>
<evidence type="ECO:0000256" key="8">
    <source>
        <dbReference type="ARBA" id="ARBA00023007"/>
    </source>
</evidence>
<organism evidence="11 12">
    <name type="scientific">Gasterosteus aculeatus aculeatus</name>
    <name type="common">three-spined stickleback</name>
    <dbReference type="NCBI Taxonomy" id="481459"/>
    <lineage>
        <taxon>Eukaryota</taxon>
        <taxon>Metazoa</taxon>
        <taxon>Chordata</taxon>
        <taxon>Craniata</taxon>
        <taxon>Vertebrata</taxon>
        <taxon>Euteleostomi</taxon>
        <taxon>Actinopterygii</taxon>
        <taxon>Neopterygii</taxon>
        <taxon>Teleostei</taxon>
        <taxon>Neoteleostei</taxon>
        <taxon>Acanthomorphata</taxon>
        <taxon>Eupercaria</taxon>
        <taxon>Perciformes</taxon>
        <taxon>Cottioidei</taxon>
        <taxon>Gasterosteales</taxon>
        <taxon>Gasterosteidae</taxon>
        <taxon>Gasterosteus</taxon>
    </lineage>
</organism>
<dbReference type="AlphaFoldDB" id="G3P7E1"/>
<evidence type="ECO:0000313" key="11">
    <source>
        <dbReference type="Ensembl" id="ENSGACP00000013515.2"/>
    </source>
</evidence>
<dbReference type="NCBIfam" id="TIGR00039">
    <property type="entry name" value="6PTHBS"/>
    <property type="match status" value="1"/>
</dbReference>
<dbReference type="FunFam" id="3.30.479.10:FF:000003">
    <property type="entry name" value="6-pyruvoyl tetrahydrobiopterin synthase"/>
    <property type="match status" value="1"/>
</dbReference>
<dbReference type="InterPro" id="IPR038418">
    <property type="entry name" value="6-PTP_synth/QueD_sf"/>
</dbReference>
<dbReference type="Bgee" id="ENSGACG00000010227">
    <property type="expression patterns" value="Expressed in embryo and 13 other cell types or tissues"/>
</dbReference>
<dbReference type="Proteomes" id="UP000007635">
    <property type="component" value="Chromosome V"/>
</dbReference>
<evidence type="ECO:0000256" key="2">
    <source>
        <dbReference type="ARBA" id="ARBA00005126"/>
    </source>
</evidence>
<evidence type="ECO:0000256" key="4">
    <source>
        <dbReference type="ARBA" id="ARBA00013100"/>
    </source>
</evidence>
<keyword evidence="12" id="KW-1185">Reference proteome</keyword>
<evidence type="ECO:0000256" key="6">
    <source>
        <dbReference type="ARBA" id="ARBA00022723"/>
    </source>
</evidence>
<evidence type="ECO:0000313" key="12">
    <source>
        <dbReference type="Proteomes" id="UP000007635"/>
    </source>
</evidence>
<evidence type="ECO:0000256" key="10">
    <source>
        <dbReference type="ARBA" id="ARBA00025266"/>
    </source>
</evidence>
<dbReference type="Gene3D" id="3.30.479.10">
    <property type="entry name" value="6-pyruvoyl tetrahydropterin synthase/QueD"/>
    <property type="match status" value="1"/>
</dbReference>
<comment type="function">
    <text evidence="10">Involved in the biosynthesis of tetrahydrobiopterin, an essential cofactor of aromatic amino acid hydroxylases. Catalyzes the transformation of 7,8-dihydroneopterin triphosphate into 6-pyruvoyl tetrahydropterin.</text>
</comment>
<sequence length="178" mass="20051">MNIKHTKHELVPLNMFPLFCSRFSSMNPVPSMSGSSGSGAAEPVGYITRVQSFSACHRLHSVHLSEDDNKAVYGKCNNPNGHGHNYKVEVTVRGKIDRVTGMVMNLTDLKKCIEDVIMTPLDHKNLDQDVPYFRSVVSTTENVAVHIWNEMIKVLPPNLLHEIKIHETDKNIVIYRGE</sequence>
<comment type="cofactor">
    <cofactor evidence="1">
        <name>Zn(2+)</name>
        <dbReference type="ChEBI" id="CHEBI:29105"/>
    </cofactor>
</comment>
<dbReference type="STRING" id="69293.ENSGACP00000013515"/>
<dbReference type="GeneTree" id="ENSGT00390000002752"/>
<dbReference type="InterPro" id="IPR007115">
    <property type="entry name" value="6-PTP_synth/QueD"/>
</dbReference>
<reference evidence="11" key="2">
    <citation type="submission" date="2025-08" db="UniProtKB">
        <authorList>
            <consortium name="Ensembl"/>
        </authorList>
    </citation>
    <scope>IDENTIFICATION</scope>
</reference>
<comment type="pathway">
    <text evidence="2">Cofactor biosynthesis; tetrahydrobiopterin biosynthesis; tetrahydrobiopterin from 7,8-dihydroneopterin triphosphate: step 1/3.</text>
</comment>
<dbReference type="SUPFAM" id="SSF55620">
    <property type="entry name" value="Tetrahydrobiopterin biosynthesis enzymes-like"/>
    <property type="match status" value="1"/>
</dbReference>
<dbReference type="Pfam" id="PF01242">
    <property type="entry name" value="PTPS"/>
    <property type="match status" value="1"/>
</dbReference>
<evidence type="ECO:0000256" key="1">
    <source>
        <dbReference type="ARBA" id="ARBA00001947"/>
    </source>
</evidence>
<protein>
    <recommendedName>
        <fullName evidence="5">6-pyruvoyl tetrahydrobiopterin synthase</fullName>
        <ecNumber evidence="4">4.2.3.12</ecNumber>
    </recommendedName>
</protein>
<reference evidence="11" key="3">
    <citation type="submission" date="2025-09" db="UniProtKB">
        <authorList>
            <consortium name="Ensembl"/>
        </authorList>
    </citation>
    <scope>IDENTIFICATION</scope>
</reference>
<reference evidence="11 12" key="1">
    <citation type="journal article" date="2021" name="G3 (Bethesda)">
        <title>Improved contiguity of the threespine stickleback genome using long-read sequencing.</title>
        <authorList>
            <person name="Nath S."/>
            <person name="Shaw D.E."/>
            <person name="White M.A."/>
        </authorList>
    </citation>
    <scope>NUCLEOTIDE SEQUENCE [LARGE SCALE GENOMIC DNA]</scope>
    <source>
        <strain evidence="11 12">Lake Benthic</strain>
    </source>
</reference>
<keyword evidence="9" id="KW-0456">Lyase</keyword>
<evidence type="ECO:0000256" key="3">
    <source>
        <dbReference type="ARBA" id="ARBA00009164"/>
    </source>
</evidence>
<name>G3P7E1_GASAC</name>
<dbReference type="EC" id="4.2.3.12" evidence="4"/>
<evidence type="ECO:0000256" key="9">
    <source>
        <dbReference type="ARBA" id="ARBA00023239"/>
    </source>
</evidence>
<keyword evidence="7" id="KW-0862">Zinc</keyword>
<comment type="similarity">
    <text evidence="3">Belongs to the PTPS family.</text>
</comment>
<keyword evidence="8" id="KW-0783">Tetrahydrobiopterin biosynthesis</keyword>
<dbReference type="PANTHER" id="PTHR12589">
    <property type="entry name" value="PYRUVOYL TETRAHYDROBIOPTERIN SYNTHASE"/>
    <property type="match status" value="1"/>
</dbReference>
<dbReference type="GO" id="GO:0006729">
    <property type="term" value="P:tetrahydrobiopterin biosynthetic process"/>
    <property type="evidence" value="ECO:0007669"/>
    <property type="project" value="UniProtKB-UniPathway"/>
</dbReference>
<dbReference type="InterPro" id="IPR022469">
    <property type="entry name" value="PTPS_His_AS"/>
</dbReference>
<dbReference type="UniPathway" id="UPA00849">
    <property type="reaction ID" value="UER00819"/>
</dbReference>
<evidence type="ECO:0000256" key="5">
    <source>
        <dbReference type="ARBA" id="ARBA00015587"/>
    </source>
</evidence>
<dbReference type="PROSITE" id="PS00988">
    <property type="entry name" value="PTPS_2"/>
    <property type="match status" value="1"/>
</dbReference>
<dbReference type="InterPro" id="IPR022470">
    <property type="entry name" value="PTPS_Cys_AS"/>
</dbReference>
<keyword evidence="6" id="KW-0479">Metal-binding</keyword>
<accession>G3P7E1</accession>
<proteinExistence type="inferred from homology"/>
<dbReference type="CDD" id="cd00470">
    <property type="entry name" value="PTPS"/>
    <property type="match status" value="1"/>
</dbReference>
<dbReference type="eggNOG" id="KOG4105">
    <property type="taxonomic scope" value="Eukaryota"/>
</dbReference>
<dbReference type="InParanoid" id="G3P7E1"/>
<dbReference type="GO" id="GO:0046872">
    <property type="term" value="F:metal ion binding"/>
    <property type="evidence" value="ECO:0007669"/>
    <property type="project" value="UniProtKB-KW"/>
</dbReference>
<dbReference type="OMA" id="HFNAAHK"/>
<evidence type="ECO:0000256" key="7">
    <source>
        <dbReference type="ARBA" id="ARBA00022833"/>
    </source>
</evidence>
<dbReference type="GO" id="GO:0003874">
    <property type="term" value="F:6-pyruvoyltetrahydropterin synthase activity"/>
    <property type="evidence" value="ECO:0007669"/>
    <property type="project" value="UniProtKB-EC"/>
</dbReference>